<keyword evidence="1" id="KW-0812">Transmembrane</keyword>
<evidence type="ECO:0000313" key="2">
    <source>
        <dbReference type="EMBL" id="NHC15133.1"/>
    </source>
</evidence>
<comment type="caution">
    <text evidence="2">The sequence shown here is derived from an EMBL/GenBank/DDBJ whole genome shotgun (WGS) entry which is preliminary data.</text>
</comment>
<keyword evidence="1" id="KW-0472">Membrane</keyword>
<sequence>MTSHPRLSAEDALHDGLTSLIQRTEPSYVLPDHLALDAAMRAGRRRAARRLSVQGLAVALTVAGAALVVHTAVPSSAPEQTIAGSAAASAAVAPPTAGPVATAPAGAVTATELTRLLRQTVKPAQGRVTNIPLGPDPAAPLTVRVTVAVDGEGFFEAAASVEHETANDVATWEEACTLDNQTGSGRTCTPLVRAPHMGVWSREYGQQPGRESLTLAADLVGGSSLTIRVDNYAEAPNGEKQLGPTWSAAGISMEGLARAVRETLPDALLES</sequence>
<organism evidence="2 3">
    <name type="scientific">Motilibacter deserti</name>
    <dbReference type="NCBI Taxonomy" id="2714956"/>
    <lineage>
        <taxon>Bacteria</taxon>
        <taxon>Bacillati</taxon>
        <taxon>Actinomycetota</taxon>
        <taxon>Actinomycetes</taxon>
        <taxon>Motilibacterales</taxon>
        <taxon>Motilibacteraceae</taxon>
        <taxon>Motilibacter</taxon>
    </lineage>
</organism>
<accession>A0ABX0GW06</accession>
<evidence type="ECO:0000313" key="3">
    <source>
        <dbReference type="Proteomes" id="UP000800981"/>
    </source>
</evidence>
<dbReference type="Proteomes" id="UP000800981">
    <property type="component" value="Unassembled WGS sequence"/>
</dbReference>
<dbReference type="EMBL" id="JAANNP010000017">
    <property type="protein sequence ID" value="NHC15133.1"/>
    <property type="molecule type" value="Genomic_DNA"/>
</dbReference>
<keyword evidence="1" id="KW-1133">Transmembrane helix</keyword>
<protein>
    <submittedName>
        <fullName evidence="2">Uncharacterized protein</fullName>
    </submittedName>
</protein>
<feature type="transmembrane region" description="Helical" evidence="1">
    <location>
        <begin position="51"/>
        <end position="73"/>
    </location>
</feature>
<evidence type="ECO:0000256" key="1">
    <source>
        <dbReference type="SAM" id="Phobius"/>
    </source>
</evidence>
<keyword evidence="3" id="KW-1185">Reference proteome</keyword>
<name>A0ABX0GW06_9ACTN</name>
<gene>
    <name evidence="2" type="ORF">G9H71_15200</name>
</gene>
<proteinExistence type="predicted"/>
<reference evidence="2 3" key="1">
    <citation type="submission" date="2020-03" db="EMBL/GenBank/DDBJ databases">
        <title>Two novel Motilibacter sp.</title>
        <authorList>
            <person name="Liu S."/>
        </authorList>
    </citation>
    <scope>NUCLEOTIDE SEQUENCE [LARGE SCALE GENOMIC DNA]</scope>
    <source>
        <strain evidence="2 3">E257</strain>
    </source>
</reference>